<feature type="compositionally biased region" description="Basic and acidic residues" evidence="1">
    <location>
        <begin position="1"/>
        <end position="11"/>
    </location>
</feature>
<feature type="region of interest" description="Disordered" evidence="1">
    <location>
        <begin position="1"/>
        <end position="43"/>
    </location>
</feature>
<sequence length="440" mass="47405">MTESNNDDRESNGSGDQRSLPSSAAAPPAHLPPSSSPALAAGRRRLSHCPRPFLLSCRSSRTPSARSSSPPSSVADTSVPPLSSLPPPPCCRCNPLSQPPPHHHPQVHVAAGLSLGCVFLHRPPLFLSSLLLLLAPAAAATPNVEAPAASSPPLVAAVFYISPLLPLLINRRPALDNSRPTPATVGIGQPSIASSRSHPSRTPLLVGPYCFRFLFLNSSKNPRRSPRTTTLPLLPYHYHICWPLLFSTRFDLFPFYCIHLHIVVSYRHLLPSSVNHISLPSSLAASATFILLLPPSQSAISGDIDRGSTGRRRRIVPIAGVSLVESIHGFLEVGLETHLEGEVAERYGSTTTRPALITFCCARPPPLPISKAHCVTASRMPPIFHLHGSIKPRTRRLLFRHLASLVADFPPHLDPAQGEGETSPTTIRSCTELQFRASGH</sequence>
<organism evidence="2 3">
    <name type="scientific">Ensete ventricosum</name>
    <name type="common">Abyssinian banana</name>
    <name type="synonym">Musa ensete</name>
    <dbReference type="NCBI Taxonomy" id="4639"/>
    <lineage>
        <taxon>Eukaryota</taxon>
        <taxon>Viridiplantae</taxon>
        <taxon>Streptophyta</taxon>
        <taxon>Embryophyta</taxon>
        <taxon>Tracheophyta</taxon>
        <taxon>Spermatophyta</taxon>
        <taxon>Magnoliopsida</taxon>
        <taxon>Liliopsida</taxon>
        <taxon>Zingiberales</taxon>
        <taxon>Musaceae</taxon>
        <taxon>Ensete</taxon>
    </lineage>
</organism>
<gene>
    <name evidence="2" type="ORF">B296_00034764</name>
</gene>
<feature type="compositionally biased region" description="Low complexity" evidence="1">
    <location>
        <begin position="59"/>
        <end position="81"/>
    </location>
</feature>
<feature type="compositionally biased region" description="Low complexity" evidence="1">
    <location>
        <begin position="18"/>
        <end position="28"/>
    </location>
</feature>
<feature type="region of interest" description="Disordered" evidence="1">
    <location>
        <begin position="58"/>
        <end position="81"/>
    </location>
</feature>
<reference evidence="2 3" key="1">
    <citation type="journal article" date="2014" name="Agronomy (Basel)">
        <title>A Draft Genome Sequence for Ensete ventricosum, the Drought-Tolerant Tree Against Hunger.</title>
        <authorList>
            <person name="Harrison J."/>
            <person name="Moore K.A."/>
            <person name="Paszkiewicz K."/>
            <person name="Jones T."/>
            <person name="Grant M."/>
            <person name="Ambacheew D."/>
            <person name="Muzemil S."/>
            <person name="Studholme D.J."/>
        </authorList>
    </citation>
    <scope>NUCLEOTIDE SEQUENCE [LARGE SCALE GENOMIC DNA]</scope>
</reference>
<evidence type="ECO:0000313" key="3">
    <source>
        <dbReference type="Proteomes" id="UP000287651"/>
    </source>
</evidence>
<dbReference type="AlphaFoldDB" id="A0A426XE67"/>
<evidence type="ECO:0000313" key="2">
    <source>
        <dbReference type="EMBL" id="RRT37767.1"/>
    </source>
</evidence>
<dbReference type="Proteomes" id="UP000287651">
    <property type="component" value="Unassembled WGS sequence"/>
</dbReference>
<evidence type="ECO:0000256" key="1">
    <source>
        <dbReference type="SAM" id="MobiDB-lite"/>
    </source>
</evidence>
<dbReference type="EMBL" id="AMZH03021907">
    <property type="protein sequence ID" value="RRT37767.1"/>
    <property type="molecule type" value="Genomic_DNA"/>
</dbReference>
<name>A0A426XE67_ENSVE</name>
<accession>A0A426XE67</accession>
<protein>
    <submittedName>
        <fullName evidence="2">Uncharacterized protein</fullName>
    </submittedName>
</protein>
<proteinExistence type="predicted"/>
<comment type="caution">
    <text evidence="2">The sequence shown here is derived from an EMBL/GenBank/DDBJ whole genome shotgun (WGS) entry which is preliminary data.</text>
</comment>